<dbReference type="InterPro" id="IPR001849">
    <property type="entry name" value="PH_domain"/>
</dbReference>
<dbReference type="GO" id="GO:0030036">
    <property type="term" value="P:actin cytoskeleton organization"/>
    <property type="evidence" value="ECO:0007669"/>
    <property type="project" value="TreeGrafter"/>
</dbReference>
<dbReference type="InterPro" id="IPR037370">
    <property type="entry name" value="Pleckstrin"/>
</dbReference>
<gene>
    <name evidence="2" type="ORF">g.28234</name>
</gene>
<dbReference type="AlphaFoldDB" id="A0A1B6L8D1"/>
<organism evidence="2">
    <name type="scientific">Graphocephala atropunctata</name>
    <dbReference type="NCBI Taxonomy" id="36148"/>
    <lineage>
        <taxon>Eukaryota</taxon>
        <taxon>Metazoa</taxon>
        <taxon>Ecdysozoa</taxon>
        <taxon>Arthropoda</taxon>
        <taxon>Hexapoda</taxon>
        <taxon>Insecta</taxon>
        <taxon>Pterygota</taxon>
        <taxon>Neoptera</taxon>
        <taxon>Paraneoptera</taxon>
        <taxon>Hemiptera</taxon>
        <taxon>Auchenorrhyncha</taxon>
        <taxon>Membracoidea</taxon>
        <taxon>Cicadellidae</taxon>
        <taxon>Cicadellinae</taxon>
        <taxon>Cicadellini</taxon>
        <taxon>Graphocephala</taxon>
    </lineage>
</organism>
<dbReference type="GO" id="GO:0005886">
    <property type="term" value="C:plasma membrane"/>
    <property type="evidence" value="ECO:0007669"/>
    <property type="project" value="TreeGrafter"/>
</dbReference>
<sequence>RSVCAAMLVDTASGPPSILDSPTLARVERARLREEGSTTGRSSPMNMSTYCPSLVSDRGEMQHAIKKGLLWQQRERLFSRWKERYFILTRDYLHCFKRSSGTDKITDMGQFIFKVKLVEVEKVEWINKKSYSTVGITLQSRESRVLLRAPIGLEDWFELLEECMMTSKERRRALRKLHNPLWHGDDESAPSLTWLISRGTLNKEGHLNLLSDSVPDLEGQQREEIWRRAQGTPLEQRLSLLTDIDINSCSSQLDTPPPSVPPTFRGRPYPYRLNNDVFFMSTGKADERLNGGSITASYCSSRSALTPVGSFRSTHLFSPAKTPAANSTQIKYRDRSQSDALNWKSRTAELKNRRCSYLQDATHV</sequence>
<evidence type="ECO:0000313" key="2">
    <source>
        <dbReference type="EMBL" id="JAT19871.1"/>
    </source>
</evidence>
<dbReference type="InterPro" id="IPR011993">
    <property type="entry name" value="PH-like_dom_sf"/>
</dbReference>
<dbReference type="SUPFAM" id="SSF50729">
    <property type="entry name" value="PH domain-like"/>
    <property type="match status" value="1"/>
</dbReference>
<feature type="non-terminal residue" evidence="2">
    <location>
        <position position="1"/>
    </location>
</feature>
<dbReference type="PANTHER" id="PTHR12092">
    <property type="entry name" value="PLECKSTRIN"/>
    <property type="match status" value="1"/>
</dbReference>
<dbReference type="Pfam" id="PF00169">
    <property type="entry name" value="PH"/>
    <property type="match status" value="1"/>
</dbReference>
<protein>
    <recommendedName>
        <fullName evidence="1">PH domain-containing protein</fullName>
    </recommendedName>
</protein>
<dbReference type="CDD" id="cd00821">
    <property type="entry name" value="PH"/>
    <property type="match status" value="1"/>
</dbReference>
<reference evidence="2" key="1">
    <citation type="submission" date="2015-11" db="EMBL/GenBank/DDBJ databases">
        <title>De novo transcriptome assembly of four potential Pierce s Disease insect vectors from Arizona vineyards.</title>
        <authorList>
            <person name="Tassone E.E."/>
        </authorList>
    </citation>
    <scope>NUCLEOTIDE SEQUENCE</scope>
</reference>
<accession>A0A1B6L8D1</accession>
<proteinExistence type="predicted"/>
<dbReference type="FunFam" id="2.30.29.30:FF:000280">
    <property type="entry name" value="Uncharacterized protein, isoform B"/>
    <property type="match status" value="1"/>
</dbReference>
<name>A0A1B6L8D1_9HEMI</name>
<dbReference type="Gene3D" id="2.30.29.30">
    <property type="entry name" value="Pleckstrin-homology domain (PH domain)/Phosphotyrosine-binding domain (PTB)"/>
    <property type="match status" value="1"/>
</dbReference>
<dbReference type="PANTHER" id="PTHR12092:SF16">
    <property type="entry name" value="PH DOMAIN-CONTAINING PROTEIN"/>
    <property type="match status" value="1"/>
</dbReference>
<dbReference type="EMBL" id="GEBQ01020106">
    <property type="protein sequence ID" value="JAT19871.1"/>
    <property type="molecule type" value="Transcribed_RNA"/>
</dbReference>
<dbReference type="PROSITE" id="PS50003">
    <property type="entry name" value="PH_DOMAIN"/>
    <property type="match status" value="1"/>
</dbReference>
<evidence type="ECO:0000259" key="1">
    <source>
        <dbReference type="PROSITE" id="PS50003"/>
    </source>
</evidence>
<feature type="domain" description="PH" evidence="1">
    <location>
        <begin position="63"/>
        <end position="165"/>
    </location>
</feature>
<dbReference type="SMART" id="SM00233">
    <property type="entry name" value="PH"/>
    <property type="match status" value="1"/>
</dbReference>